<dbReference type="Proteomes" id="UP000324222">
    <property type="component" value="Unassembled WGS sequence"/>
</dbReference>
<reference evidence="1 2" key="1">
    <citation type="submission" date="2019-05" db="EMBL/GenBank/DDBJ databases">
        <title>Another draft genome of Portunus trituberculatus and its Hox gene families provides insights of decapod evolution.</title>
        <authorList>
            <person name="Jeong J.-H."/>
            <person name="Song I."/>
            <person name="Kim S."/>
            <person name="Choi T."/>
            <person name="Kim D."/>
            <person name="Ryu S."/>
            <person name="Kim W."/>
        </authorList>
    </citation>
    <scope>NUCLEOTIDE SEQUENCE [LARGE SCALE GENOMIC DNA]</scope>
    <source>
        <tissue evidence="1">Muscle</tissue>
    </source>
</reference>
<accession>A0A5B7J4Y8</accession>
<proteinExistence type="predicted"/>
<organism evidence="1 2">
    <name type="scientific">Portunus trituberculatus</name>
    <name type="common">Swimming crab</name>
    <name type="synonym">Neptunus trituberculatus</name>
    <dbReference type="NCBI Taxonomy" id="210409"/>
    <lineage>
        <taxon>Eukaryota</taxon>
        <taxon>Metazoa</taxon>
        <taxon>Ecdysozoa</taxon>
        <taxon>Arthropoda</taxon>
        <taxon>Crustacea</taxon>
        <taxon>Multicrustacea</taxon>
        <taxon>Malacostraca</taxon>
        <taxon>Eumalacostraca</taxon>
        <taxon>Eucarida</taxon>
        <taxon>Decapoda</taxon>
        <taxon>Pleocyemata</taxon>
        <taxon>Brachyura</taxon>
        <taxon>Eubrachyura</taxon>
        <taxon>Portunoidea</taxon>
        <taxon>Portunidae</taxon>
        <taxon>Portuninae</taxon>
        <taxon>Portunus</taxon>
    </lineage>
</organism>
<evidence type="ECO:0000313" key="2">
    <source>
        <dbReference type="Proteomes" id="UP000324222"/>
    </source>
</evidence>
<gene>
    <name evidence="1" type="ORF">E2C01_083934</name>
</gene>
<sequence length="92" mass="10293">MGYNVIFFLFFFIRYFLRVLSELCTFLKCIVGLAGQLRRGLCCGAERSSVRIVLSECCVFLKGVVGLAGQQRPHCSARDEEQSLARRGVLGI</sequence>
<keyword evidence="2" id="KW-1185">Reference proteome</keyword>
<comment type="caution">
    <text evidence="1">The sequence shown here is derived from an EMBL/GenBank/DDBJ whole genome shotgun (WGS) entry which is preliminary data.</text>
</comment>
<evidence type="ECO:0000313" key="1">
    <source>
        <dbReference type="EMBL" id="MPC89006.1"/>
    </source>
</evidence>
<dbReference type="AlphaFoldDB" id="A0A5B7J4Y8"/>
<name>A0A5B7J4Y8_PORTR</name>
<dbReference type="EMBL" id="VSRR010079626">
    <property type="protein sequence ID" value="MPC89006.1"/>
    <property type="molecule type" value="Genomic_DNA"/>
</dbReference>
<protein>
    <submittedName>
        <fullName evidence="1">Uncharacterized protein</fullName>
    </submittedName>
</protein>